<accession>A0AAD5UGF2</accession>
<proteinExistence type="predicted"/>
<organism evidence="2 3">
    <name type="scientific">Boothiomyces macroporosus</name>
    <dbReference type="NCBI Taxonomy" id="261099"/>
    <lineage>
        <taxon>Eukaryota</taxon>
        <taxon>Fungi</taxon>
        <taxon>Fungi incertae sedis</taxon>
        <taxon>Chytridiomycota</taxon>
        <taxon>Chytridiomycota incertae sedis</taxon>
        <taxon>Chytridiomycetes</taxon>
        <taxon>Rhizophydiales</taxon>
        <taxon>Terramycetaceae</taxon>
        <taxon>Boothiomyces</taxon>
    </lineage>
</organism>
<name>A0AAD5UGF2_9FUNG</name>
<keyword evidence="3" id="KW-1185">Reference proteome</keyword>
<gene>
    <name evidence="2" type="ORF">HK103_004615</name>
</gene>
<keyword evidence="1" id="KW-0732">Signal</keyword>
<evidence type="ECO:0000256" key="1">
    <source>
        <dbReference type="SAM" id="SignalP"/>
    </source>
</evidence>
<sequence length="312" mass="34058">MKFTVLLSCVVAAPAGGLFGGVNDDGSPCYFGNCWFDHSEVLHGYGYTGAPAWSDDGTMVAGIEVTYQRKLTFPTIDTGMWVTRNDRYRVFVQKLGALTKTYVNELTPGDVDASSLIFLKSAGYILYNEYSSGPLGFQLVKLSLNGVRTEINDNNYGDNSGYPKPIYVPSTDGSQIARVYCPDRAPVNGTWIDFLPVPCDVKLLDAQSLSVKSSSKFSLQYNTKLGDQLNLLGIFIHRWTSQGNLIVSDGNKTSFSVSPSGIATSVPLDRCYGLSSKSGRVNANGDLLDLDMFGNIAIMERNVSPSYRFDCK</sequence>
<protein>
    <submittedName>
        <fullName evidence="2">Uncharacterized protein</fullName>
    </submittedName>
</protein>
<reference evidence="2" key="1">
    <citation type="submission" date="2020-05" db="EMBL/GenBank/DDBJ databases">
        <title>Phylogenomic resolution of chytrid fungi.</title>
        <authorList>
            <person name="Stajich J.E."/>
            <person name="Amses K."/>
            <person name="Simmons R."/>
            <person name="Seto K."/>
            <person name="Myers J."/>
            <person name="Bonds A."/>
            <person name="Quandt C.A."/>
            <person name="Barry K."/>
            <person name="Liu P."/>
            <person name="Grigoriev I."/>
            <person name="Longcore J.E."/>
            <person name="James T.Y."/>
        </authorList>
    </citation>
    <scope>NUCLEOTIDE SEQUENCE</scope>
    <source>
        <strain evidence="2">PLAUS21</strain>
    </source>
</reference>
<comment type="caution">
    <text evidence="2">The sequence shown here is derived from an EMBL/GenBank/DDBJ whole genome shotgun (WGS) entry which is preliminary data.</text>
</comment>
<dbReference type="EMBL" id="JADGKB010000039">
    <property type="protein sequence ID" value="KAJ3257395.1"/>
    <property type="molecule type" value="Genomic_DNA"/>
</dbReference>
<feature type="chain" id="PRO_5042282774" evidence="1">
    <location>
        <begin position="21"/>
        <end position="312"/>
    </location>
</feature>
<feature type="signal peptide" evidence="1">
    <location>
        <begin position="1"/>
        <end position="20"/>
    </location>
</feature>
<evidence type="ECO:0000313" key="2">
    <source>
        <dbReference type="EMBL" id="KAJ3257395.1"/>
    </source>
</evidence>
<dbReference type="Proteomes" id="UP001210925">
    <property type="component" value="Unassembled WGS sequence"/>
</dbReference>
<evidence type="ECO:0000313" key="3">
    <source>
        <dbReference type="Proteomes" id="UP001210925"/>
    </source>
</evidence>
<dbReference type="AlphaFoldDB" id="A0AAD5UGF2"/>